<keyword evidence="3" id="KW-1185">Reference proteome</keyword>
<feature type="compositionally biased region" description="Pro residues" evidence="1">
    <location>
        <begin position="452"/>
        <end position="462"/>
    </location>
</feature>
<feature type="region of interest" description="Disordered" evidence="1">
    <location>
        <begin position="1"/>
        <end position="686"/>
    </location>
</feature>
<feature type="compositionally biased region" description="Low complexity" evidence="1">
    <location>
        <begin position="160"/>
        <end position="175"/>
    </location>
</feature>
<accession>A0A1G9IGY3</accession>
<feature type="compositionally biased region" description="Polar residues" evidence="1">
    <location>
        <begin position="352"/>
        <end position="361"/>
    </location>
</feature>
<sequence length="1078" mass="109794">MRGQEPGSEHDRRAADSSAAPAAPPPSFGQTDSQDVPPAFPRTHGAAEAEPRPAAPVFGDSPIAPPPGAQPWEVPADDTYDWYADPTNPPAIVDGVIGTAQAGTTDLSGANGPRPGGPVGTDGLIGAGDPIGPGGLIGADRPTGADGLIATDGPYTSTDASATAVHHTQAVTAPAPQRISPQNPTAPPTHPDTPHIHTSGTPAHPHGPGSQTAGTSPAHPHAFGSPAPGASPAPPGSGHAFAGPPPLGAPSGPHPSAHPHDAAVPPAYAHGTAVPPEHQAATDPNGTVVHPGMTSTDPHGTAVHPASPYGSSHSAPGPAGYPDASSTADPTAPHPGAFGAPTAQGHPGAQGDHQQPWNDQNPHGRPWGRQSHHEQPWNHQNQHGRPRNQQSNQDQPPPPHAQPWDGQGHGQHWNSPAPGQGQPWDGRQHGQRREGQGHGQQPGHWTGQPVVPGAPPWEPPPAFTAAAAGMPVWPVPVSDPTALPPWPAATGELVAEPDEPNRLPPFDPNATNPEGMTRPARSHPTDNGPQPPAHGPAHAGPGTSAPNEPAPGAPDDTRPVPASDLGALHPNADHGRATQPDQGPHPATPNTGHPPTAHGTTHPHAAQGTPYTDAGHTAAHPDIAHVGSAHGTAPVDGIPTPPDPPGGHRPDAVPGDHLGPATDPTAQAVEAVSRPAPEHQEAAQPYEEAAPGVLAAPVDQLEHTALTTPHQRPEDLGTQPFAVEDDTPGAAHGAPQGTAHDATQEPAHGATHDTAPDATPDTEATPDGTPTPPHEPGDVPVWPPTPPAGEKLPDLPFAKDTWGQKPPMNLPVPRQGTPMFPPGAFKQPPFQTPPPPPPPPKSKRALFVTLGALALAGVATGGFFAYQAVSAQGPSTAAAGLPSASQPPVSAEAAPSADAPSTSALDSEQSDPQKMALSEAFPKKKVTASGATFTRVKATLETSCDKAATGAFATALKEHGCSRVLRATYVDGKRRYAVTTGIAVFPDKDSASAADQAKDLSRNVWFRPLPGAEGSGSEKVHIAGGYAAGLAWGRYIVFSYATHADGRTPGSDEKTLPEVSGAFRDETSLVLERRATSD</sequence>
<dbReference type="Proteomes" id="UP000198683">
    <property type="component" value="Unassembled WGS sequence"/>
</dbReference>
<feature type="compositionally biased region" description="Low complexity" evidence="1">
    <location>
        <begin position="756"/>
        <end position="768"/>
    </location>
</feature>
<evidence type="ECO:0000313" key="3">
    <source>
        <dbReference type="Proteomes" id="UP000198683"/>
    </source>
</evidence>
<gene>
    <name evidence="2" type="ORF">SAMN05421874_11841</name>
</gene>
<feature type="compositionally biased region" description="Low complexity" evidence="1">
    <location>
        <begin position="463"/>
        <end position="472"/>
    </location>
</feature>
<feature type="region of interest" description="Disordered" evidence="1">
    <location>
        <begin position="707"/>
        <end position="844"/>
    </location>
</feature>
<feature type="compositionally biased region" description="Low complexity" evidence="1">
    <location>
        <begin position="584"/>
        <end position="609"/>
    </location>
</feature>
<dbReference type="AlphaFoldDB" id="A0A1G9IGY3"/>
<feature type="compositionally biased region" description="Low complexity" evidence="1">
    <location>
        <begin position="882"/>
        <end position="907"/>
    </location>
</feature>
<feature type="compositionally biased region" description="Basic and acidic residues" evidence="1">
    <location>
        <begin position="426"/>
        <end position="436"/>
    </location>
</feature>
<reference evidence="2 3" key="1">
    <citation type="submission" date="2016-10" db="EMBL/GenBank/DDBJ databases">
        <authorList>
            <person name="de Groot N.N."/>
        </authorList>
    </citation>
    <scope>NUCLEOTIDE SEQUENCE [LARGE SCALE GENOMIC DNA]</scope>
    <source>
        <strain evidence="2 3">CGMCC 4.5681</strain>
    </source>
</reference>
<organism evidence="2 3">
    <name type="scientific">Nonomuraea maritima</name>
    <dbReference type="NCBI Taxonomy" id="683260"/>
    <lineage>
        <taxon>Bacteria</taxon>
        <taxon>Bacillati</taxon>
        <taxon>Actinomycetota</taxon>
        <taxon>Actinomycetes</taxon>
        <taxon>Streptosporangiales</taxon>
        <taxon>Streptosporangiaceae</taxon>
        <taxon>Nonomuraea</taxon>
    </lineage>
</organism>
<dbReference type="RefSeq" id="WP_090769738.1">
    <property type="nucleotide sequence ID" value="NZ_FNFB01000018.1"/>
</dbReference>
<proteinExistence type="predicted"/>
<protein>
    <submittedName>
        <fullName evidence="2">Uncharacterized protein</fullName>
    </submittedName>
</protein>
<evidence type="ECO:0000256" key="1">
    <source>
        <dbReference type="SAM" id="MobiDB-lite"/>
    </source>
</evidence>
<name>A0A1G9IGY3_9ACTN</name>
<dbReference type="STRING" id="683260.SAMN05421874_11841"/>
<evidence type="ECO:0000313" key="2">
    <source>
        <dbReference type="EMBL" id="SDL24316.1"/>
    </source>
</evidence>
<feature type="compositionally biased region" description="Pro residues" evidence="1">
    <location>
        <begin position="830"/>
        <end position="840"/>
    </location>
</feature>
<feature type="compositionally biased region" description="Low complexity" evidence="1">
    <location>
        <begin position="535"/>
        <end position="546"/>
    </location>
</feature>
<feature type="compositionally biased region" description="Gly residues" evidence="1">
    <location>
        <begin position="117"/>
        <end position="137"/>
    </location>
</feature>
<feature type="compositionally biased region" description="Low complexity" evidence="1">
    <location>
        <begin position="439"/>
        <end position="451"/>
    </location>
</feature>
<dbReference type="EMBL" id="FNFB01000018">
    <property type="protein sequence ID" value="SDL24316.1"/>
    <property type="molecule type" value="Genomic_DNA"/>
</dbReference>
<feature type="compositionally biased region" description="Low complexity" evidence="1">
    <location>
        <begin position="216"/>
        <end position="228"/>
    </location>
</feature>
<feature type="region of interest" description="Disordered" evidence="1">
    <location>
        <begin position="875"/>
        <end position="921"/>
    </location>
</feature>